<feature type="compositionally biased region" description="Basic residues" evidence="1">
    <location>
        <begin position="8"/>
        <end position="22"/>
    </location>
</feature>
<feature type="compositionally biased region" description="Acidic residues" evidence="1">
    <location>
        <begin position="50"/>
        <end position="63"/>
    </location>
</feature>
<comment type="caution">
    <text evidence="3">The sequence shown here is derived from an EMBL/GenBank/DDBJ whole genome shotgun (WGS) entry which is preliminary data.</text>
</comment>
<evidence type="ECO:0000313" key="4">
    <source>
        <dbReference type="Proteomes" id="UP000800039"/>
    </source>
</evidence>
<evidence type="ECO:0000259" key="2">
    <source>
        <dbReference type="Pfam" id="PF10252"/>
    </source>
</evidence>
<feature type="compositionally biased region" description="Basic and acidic residues" evidence="1">
    <location>
        <begin position="158"/>
        <end position="235"/>
    </location>
</feature>
<evidence type="ECO:0000256" key="1">
    <source>
        <dbReference type="SAM" id="MobiDB-lite"/>
    </source>
</evidence>
<feature type="domain" description="Casein kinase substrate phosphoprotein PP28" evidence="2">
    <location>
        <begin position="118"/>
        <end position="213"/>
    </location>
</feature>
<dbReference type="EMBL" id="ML976617">
    <property type="protein sequence ID" value="KAF1843988.1"/>
    <property type="molecule type" value="Genomic_DNA"/>
</dbReference>
<evidence type="ECO:0000313" key="3">
    <source>
        <dbReference type="EMBL" id="KAF1843988.1"/>
    </source>
</evidence>
<dbReference type="PANTHER" id="PTHR22055">
    <property type="entry name" value="28 KDA HEAT- AND ACID-STABLE PHOSPHOPROTEIN PDGF-ASSOCIATED PROTEIN"/>
    <property type="match status" value="1"/>
</dbReference>
<sequence length="249" mass="27330">MSSAGRGRGGKFNKVKRGGGKKFSRDLQPLNADGEVVGMWGEQPSKVDEESSEEESSEEESSDDGSKPAAEELTREQRREAAKKRKAAAIAKKSQRTPEAGDLPTDSSEDEDDDMPANPNHTAKARSQAATIPVAADAEPAAATAKGKGKQQDLSQLSRREREAIQAQNAKERYEKLHAEGKTEQARADLERLALVRERRDNEAARKKAEAEERAELDKEKAGALEREQRRRDQAMGKAQRLAKGGKKK</sequence>
<name>A0A9P4GDM1_9PLEO</name>
<organism evidence="3 4">
    <name type="scientific">Cucurbitaria berberidis CBS 394.84</name>
    <dbReference type="NCBI Taxonomy" id="1168544"/>
    <lineage>
        <taxon>Eukaryota</taxon>
        <taxon>Fungi</taxon>
        <taxon>Dikarya</taxon>
        <taxon>Ascomycota</taxon>
        <taxon>Pezizomycotina</taxon>
        <taxon>Dothideomycetes</taxon>
        <taxon>Pleosporomycetidae</taxon>
        <taxon>Pleosporales</taxon>
        <taxon>Pleosporineae</taxon>
        <taxon>Cucurbitariaceae</taxon>
        <taxon>Cucurbitaria</taxon>
    </lineage>
</organism>
<accession>A0A9P4GDM1</accession>
<dbReference type="InterPro" id="IPR039876">
    <property type="entry name" value="HAP28"/>
</dbReference>
<proteinExistence type="predicted"/>
<dbReference type="OrthoDB" id="21120at2759"/>
<keyword evidence="4" id="KW-1185">Reference proteome</keyword>
<feature type="compositionally biased region" description="Basic and acidic residues" evidence="1">
    <location>
        <begin position="64"/>
        <end position="80"/>
    </location>
</feature>
<feature type="compositionally biased region" description="Low complexity" evidence="1">
    <location>
        <begin position="129"/>
        <end position="145"/>
    </location>
</feature>
<dbReference type="Proteomes" id="UP000800039">
    <property type="component" value="Unassembled WGS sequence"/>
</dbReference>
<gene>
    <name evidence="3" type="ORF">K460DRAFT_368859</name>
</gene>
<dbReference type="InterPro" id="IPR019380">
    <property type="entry name" value="Casein_kinase_sb_PP28"/>
</dbReference>
<dbReference type="Pfam" id="PF10252">
    <property type="entry name" value="PP28"/>
    <property type="match status" value="1"/>
</dbReference>
<dbReference type="RefSeq" id="XP_040786551.1">
    <property type="nucleotide sequence ID" value="XM_040933857.1"/>
</dbReference>
<dbReference type="AlphaFoldDB" id="A0A9P4GDM1"/>
<protein>
    <recommendedName>
        <fullName evidence="2">Casein kinase substrate phosphoprotein PP28 domain-containing protein</fullName>
    </recommendedName>
</protein>
<reference evidence="3" key="1">
    <citation type="submission" date="2020-01" db="EMBL/GenBank/DDBJ databases">
        <authorList>
            <consortium name="DOE Joint Genome Institute"/>
            <person name="Haridas S."/>
            <person name="Albert R."/>
            <person name="Binder M."/>
            <person name="Bloem J."/>
            <person name="Labutti K."/>
            <person name="Salamov A."/>
            <person name="Andreopoulos B."/>
            <person name="Baker S.E."/>
            <person name="Barry K."/>
            <person name="Bills G."/>
            <person name="Bluhm B.H."/>
            <person name="Cannon C."/>
            <person name="Castanera R."/>
            <person name="Culley D.E."/>
            <person name="Daum C."/>
            <person name="Ezra D."/>
            <person name="Gonzalez J.B."/>
            <person name="Henrissat B."/>
            <person name="Kuo A."/>
            <person name="Liang C."/>
            <person name="Lipzen A."/>
            <person name="Lutzoni F."/>
            <person name="Magnuson J."/>
            <person name="Mondo S."/>
            <person name="Nolan M."/>
            <person name="Ohm R."/>
            <person name="Pangilinan J."/>
            <person name="Park H.-J."/>
            <person name="Ramirez L."/>
            <person name="Alfaro M."/>
            <person name="Sun H."/>
            <person name="Tritt A."/>
            <person name="Yoshinaga Y."/>
            <person name="Zwiers L.-H."/>
            <person name="Turgeon B.G."/>
            <person name="Goodwin S.B."/>
            <person name="Spatafora J.W."/>
            <person name="Crous P.W."/>
            <person name="Grigoriev I.V."/>
        </authorList>
    </citation>
    <scope>NUCLEOTIDE SEQUENCE</scope>
    <source>
        <strain evidence="3">CBS 394.84</strain>
    </source>
</reference>
<feature type="region of interest" description="Disordered" evidence="1">
    <location>
        <begin position="1"/>
        <end position="249"/>
    </location>
</feature>
<dbReference type="GeneID" id="63851108"/>